<dbReference type="InterPro" id="IPR050807">
    <property type="entry name" value="TransReg_Diox_bact_type"/>
</dbReference>
<evidence type="ECO:0000313" key="3">
    <source>
        <dbReference type="EMBL" id="PQJ89359.1"/>
    </source>
</evidence>
<dbReference type="AlphaFoldDB" id="A0A2S7XDB7"/>
<comment type="caution">
    <text evidence="3">The sequence shown here is derived from an EMBL/GenBank/DDBJ whole genome shotgun (WGS) entry which is preliminary data.</text>
</comment>
<gene>
    <name evidence="3" type="ORF">BTO22_07060</name>
</gene>
<dbReference type="InterPro" id="IPR010982">
    <property type="entry name" value="Lambda_DNA-bd_dom_sf"/>
</dbReference>
<dbReference type="OrthoDB" id="5891007at2"/>
<dbReference type="SUPFAM" id="SSF47413">
    <property type="entry name" value="lambda repressor-like DNA-binding domains"/>
    <property type="match status" value="1"/>
</dbReference>
<dbReference type="Proteomes" id="UP000239263">
    <property type="component" value="Unassembled WGS sequence"/>
</dbReference>
<dbReference type="InterPro" id="IPR001387">
    <property type="entry name" value="Cro/C1-type_HTH"/>
</dbReference>
<feature type="domain" description="HTH cro/C1-type" evidence="2">
    <location>
        <begin position="17"/>
        <end position="70"/>
    </location>
</feature>
<dbReference type="Gene3D" id="1.10.260.40">
    <property type="entry name" value="lambda repressor-like DNA-binding domains"/>
    <property type="match status" value="1"/>
</dbReference>
<organism evidence="3 4">
    <name type="scientific">Aliivibrio sifiae</name>
    <dbReference type="NCBI Taxonomy" id="566293"/>
    <lineage>
        <taxon>Bacteria</taxon>
        <taxon>Pseudomonadati</taxon>
        <taxon>Pseudomonadota</taxon>
        <taxon>Gammaproteobacteria</taxon>
        <taxon>Vibrionales</taxon>
        <taxon>Vibrionaceae</taxon>
        <taxon>Aliivibrio</taxon>
    </lineage>
</organism>
<proteinExistence type="predicted"/>
<dbReference type="RefSeq" id="WP_012532966.1">
    <property type="nucleotide sequence ID" value="NZ_CAWNRT010000001.1"/>
</dbReference>
<dbReference type="CDD" id="cd00093">
    <property type="entry name" value="HTH_XRE"/>
    <property type="match status" value="1"/>
</dbReference>
<dbReference type="PANTHER" id="PTHR46797">
    <property type="entry name" value="HTH-TYPE TRANSCRIPTIONAL REGULATOR"/>
    <property type="match status" value="1"/>
</dbReference>
<sequence length="87" mass="10040">MMGCMMIYNPKQLANHLKLIRTKHNLTQTELAKKVGVKQSTLSSFENHPETTQLQTLFKILHALEVHCIIQEQVPTSHEDNLDDEAW</sequence>
<name>A0A2S7XDB7_9GAMM</name>
<dbReference type="PROSITE" id="PS50943">
    <property type="entry name" value="HTH_CROC1"/>
    <property type="match status" value="1"/>
</dbReference>
<dbReference type="NCBIfam" id="NF007271">
    <property type="entry name" value="PRK09726.1"/>
    <property type="match status" value="1"/>
</dbReference>
<accession>A0A2S7XDB7</accession>
<keyword evidence="1" id="KW-0238">DNA-binding</keyword>
<dbReference type="GO" id="GO:0003700">
    <property type="term" value="F:DNA-binding transcription factor activity"/>
    <property type="evidence" value="ECO:0007669"/>
    <property type="project" value="TreeGrafter"/>
</dbReference>
<dbReference type="Pfam" id="PF01381">
    <property type="entry name" value="HTH_3"/>
    <property type="match status" value="1"/>
</dbReference>
<evidence type="ECO:0000256" key="1">
    <source>
        <dbReference type="ARBA" id="ARBA00023125"/>
    </source>
</evidence>
<protein>
    <submittedName>
        <fullName evidence="3">Transcriptional regulator</fullName>
    </submittedName>
</protein>
<reference evidence="3 4" key="1">
    <citation type="submission" date="2016-12" db="EMBL/GenBank/DDBJ databases">
        <title>Diversity of luminous bacteria.</title>
        <authorList>
            <person name="Yoshizawa S."/>
            <person name="Kogure K."/>
        </authorList>
    </citation>
    <scope>NUCLEOTIDE SEQUENCE [LARGE SCALE GENOMIC DNA]</scope>
    <source>
        <strain evidence="3 4">ATCC 33715</strain>
    </source>
</reference>
<evidence type="ECO:0000259" key="2">
    <source>
        <dbReference type="PROSITE" id="PS50943"/>
    </source>
</evidence>
<dbReference type="PANTHER" id="PTHR46797:SF1">
    <property type="entry name" value="METHYLPHOSPHONATE SYNTHASE"/>
    <property type="match status" value="1"/>
</dbReference>
<dbReference type="SMART" id="SM00530">
    <property type="entry name" value="HTH_XRE"/>
    <property type="match status" value="1"/>
</dbReference>
<dbReference type="GO" id="GO:0005829">
    <property type="term" value="C:cytosol"/>
    <property type="evidence" value="ECO:0007669"/>
    <property type="project" value="TreeGrafter"/>
</dbReference>
<dbReference type="EMBL" id="MSCO01000001">
    <property type="protein sequence ID" value="PQJ89359.1"/>
    <property type="molecule type" value="Genomic_DNA"/>
</dbReference>
<evidence type="ECO:0000313" key="4">
    <source>
        <dbReference type="Proteomes" id="UP000239263"/>
    </source>
</evidence>
<dbReference type="GO" id="GO:0003677">
    <property type="term" value="F:DNA binding"/>
    <property type="evidence" value="ECO:0007669"/>
    <property type="project" value="UniProtKB-KW"/>
</dbReference>